<gene>
    <name evidence="1" type="ORF">Voc01_103560</name>
</gene>
<reference evidence="1" key="1">
    <citation type="submission" date="2021-01" db="EMBL/GenBank/DDBJ databases">
        <title>Whole genome shotgun sequence of Virgisporangium ochraceum NBRC 16418.</title>
        <authorList>
            <person name="Komaki H."/>
            <person name="Tamura T."/>
        </authorList>
    </citation>
    <scope>NUCLEOTIDE SEQUENCE</scope>
    <source>
        <strain evidence="1">NBRC 16418</strain>
    </source>
</reference>
<comment type="caution">
    <text evidence="1">The sequence shown here is derived from an EMBL/GenBank/DDBJ whole genome shotgun (WGS) entry which is preliminary data.</text>
</comment>
<dbReference type="Proteomes" id="UP000635606">
    <property type="component" value="Unassembled WGS sequence"/>
</dbReference>
<dbReference type="AlphaFoldDB" id="A0A8J4A4A7"/>
<name>A0A8J4A4A7_9ACTN</name>
<evidence type="ECO:0000313" key="2">
    <source>
        <dbReference type="Proteomes" id="UP000635606"/>
    </source>
</evidence>
<accession>A0A8J4A4A7</accession>
<keyword evidence="2" id="KW-1185">Reference proteome</keyword>
<sequence length="75" mass="7777">MQLTQAGGGRHSAVLTIVNTGVSVDVHTIRATLPPGQHNDPMASWNFVQLVDELVCAYSGWAGGSPAVAANSCRS</sequence>
<protein>
    <submittedName>
        <fullName evidence="1">Uncharacterized protein</fullName>
    </submittedName>
</protein>
<proteinExistence type="predicted"/>
<dbReference type="RefSeq" id="WP_203935199.1">
    <property type="nucleotide sequence ID" value="NZ_BOPH01000158.1"/>
</dbReference>
<evidence type="ECO:0000313" key="1">
    <source>
        <dbReference type="EMBL" id="GIJ75439.1"/>
    </source>
</evidence>
<dbReference type="EMBL" id="BOPH01000158">
    <property type="protein sequence ID" value="GIJ75439.1"/>
    <property type="molecule type" value="Genomic_DNA"/>
</dbReference>
<organism evidence="1 2">
    <name type="scientific">Virgisporangium ochraceum</name>
    <dbReference type="NCBI Taxonomy" id="65505"/>
    <lineage>
        <taxon>Bacteria</taxon>
        <taxon>Bacillati</taxon>
        <taxon>Actinomycetota</taxon>
        <taxon>Actinomycetes</taxon>
        <taxon>Micromonosporales</taxon>
        <taxon>Micromonosporaceae</taxon>
        <taxon>Virgisporangium</taxon>
    </lineage>
</organism>